<feature type="region of interest" description="Disordered" evidence="1">
    <location>
        <begin position="192"/>
        <end position="252"/>
    </location>
</feature>
<dbReference type="Gene3D" id="3.40.50.10190">
    <property type="entry name" value="BRCT domain"/>
    <property type="match status" value="2"/>
</dbReference>
<dbReference type="PROSITE" id="PS50172">
    <property type="entry name" value="BRCT"/>
    <property type="match status" value="1"/>
</dbReference>
<feature type="compositionally biased region" description="Basic and acidic residues" evidence="1">
    <location>
        <begin position="533"/>
        <end position="549"/>
    </location>
</feature>
<feature type="compositionally biased region" description="Basic and acidic residues" evidence="1">
    <location>
        <begin position="640"/>
        <end position="666"/>
    </location>
</feature>
<feature type="compositionally biased region" description="Basic residues" evidence="1">
    <location>
        <begin position="523"/>
        <end position="532"/>
    </location>
</feature>
<feature type="region of interest" description="Disordered" evidence="1">
    <location>
        <begin position="364"/>
        <end position="393"/>
    </location>
</feature>
<keyword evidence="4" id="KW-1185">Reference proteome</keyword>
<evidence type="ECO:0000256" key="1">
    <source>
        <dbReference type="SAM" id="MobiDB-lite"/>
    </source>
</evidence>
<dbReference type="SUPFAM" id="SSF52113">
    <property type="entry name" value="BRCT domain"/>
    <property type="match status" value="1"/>
</dbReference>
<dbReference type="AlphaFoldDB" id="A0AAD7P179"/>
<proteinExistence type="predicted"/>
<feature type="region of interest" description="Disordered" evidence="1">
    <location>
        <begin position="498"/>
        <end position="561"/>
    </location>
</feature>
<organism evidence="3 4">
    <name type="scientific">Mycena maculata</name>
    <dbReference type="NCBI Taxonomy" id="230809"/>
    <lineage>
        <taxon>Eukaryota</taxon>
        <taxon>Fungi</taxon>
        <taxon>Dikarya</taxon>
        <taxon>Basidiomycota</taxon>
        <taxon>Agaricomycotina</taxon>
        <taxon>Agaricomycetes</taxon>
        <taxon>Agaricomycetidae</taxon>
        <taxon>Agaricales</taxon>
        <taxon>Marasmiineae</taxon>
        <taxon>Mycenaceae</taxon>
        <taxon>Mycena</taxon>
    </lineage>
</organism>
<feature type="compositionally biased region" description="Pro residues" evidence="1">
    <location>
        <begin position="214"/>
        <end position="223"/>
    </location>
</feature>
<feature type="compositionally biased region" description="Polar residues" evidence="1">
    <location>
        <begin position="233"/>
        <end position="252"/>
    </location>
</feature>
<gene>
    <name evidence="3" type="ORF">DFH07DRAFT_201069</name>
</gene>
<feature type="compositionally biased region" description="Low complexity" evidence="1">
    <location>
        <begin position="380"/>
        <end position="393"/>
    </location>
</feature>
<name>A0AAD7P179_9AGAR</name>
<reference evidence="3" key="1">
    <citation type="submission" date="2023-03" db="EMBL/GenBank/DDBJ databases">
        <title>Massive genome expansion in bonnet fungi (Mycena s.s.) driven by repeated elements and novel gene families across ecological guilds.</title>
        <authorList>
            <consortium name="Lawrence Berkeley National Laboratory"/>
            <person name="Harder C.B."/>
            <person name="Miyauchi S."/>
            <person name="Viragh M."/>
            <person name="Kuo A."/>
            <person name="Thoen E."/>
            <person name="Andreopoulos B."/>
            <person name="Lu D."/>
            <person name="Skrede I."/>
            <person name="Drula E."/>
            <person name="Henrissat B."/>
            <person name="Morin E."/>
            <person name="Kohler A."/>
            <person name="Barry K."/>
            <person name="LaButti K."/>
            <person name="Morin E."/>
            <person name="Salamov A."/>
            <person name="Lipzen A."/>
            <person name="Mereny Z."/>
            <person name="Hegedus B."/>
            <person name="Baldrian P."/>
            <person name="Stursova M."/>
            <person name="Weitz H."/>
            <person name="Taylor A."/>
            <person name="Grigoriev I.V."/>
            <person name="Nagy L.G."/>
            <person name="Martin F."/>
            <person name="Kauserud H."/>
        </authorList>
    </citation>
    <scope>NUCLEOTIDE SEQUENCE</scope>
    <source>
        <strain evidence="3">CBHHK188m</strain>
    </source>
</reference>
<feature type="domain" description="BRCT" evidence="2">
    <location>
        <begin position="103"/>
        <end position="170"/>
    </location>
</feature>
<feature type="region of interest" description="Disordered" evidence="1">
    <location>
        <begin position="640"/>
        <end position="696"/>
    </location>
</feature>
<sequence length="777" mass="85864">MNRILRLSFCVQLGEDVAFASINYALNFHWFFNLFLPRGLCNSPYIICTGKLAVANSAKQFRRARLSLVMNAGSHTAEGSIPELFVENKKPIRFYVDPGSVINRPKLIRLLKSAGASIASDPKSSDLILVQSDATSGQRFVRDWAAEKKVLEAKWVYDSVSAGRLLKESDQWGGCLAAEDLSVVLDELPSHNLPTPRITPVEQVEQTPNNWPSNGPPPYPNPQYPNHSAPGSRHSSQQPSGMNGPIYSNNIPHQQPILQNQIPQFPQQPGMQQPFPPQMPHFSNGIAFDPAIYAAALMDVMQRWPGLPPQAQGPGMQNMFFPQGMNPMMNPMMHSQPPGLMPAAYDQSHLPALVLDPLPPSLSRKSSVDLKGKGKITPHSRLSSSSSRAVGPSTSMHDIFTSDSGEPLTFYVAVDVHKRADVVNHIKRHGGQMSTQTTTADFGVLAFRSQDFGNHLEIFTCSDHGTAVRPAFVFDSVEQNTLLDPSPYQFELPEKLQRKIQKSAPPSPAKATAVKKPVGSQKAKSHKKKTAAVKKEVREERDSSSESRPHVASPSPPPVHTRVLLNGDKYRYPEVEADYVRRYATVLLNRDHQMPFTALSAKLHAKMPHHSVNAWTQYVSQTLRNDIDQIRKRAIIAFRKEQHEQTQRTSQEEPPAKRRKAEKDADADSSVTDGSTAAAAGPSAAAAPRAEAPGEDAEELDLNAVAHFFANGGDAEQSDEEGEPQSVKDARVWARLTEQGSCRTEESWEIFYNKHHARVMQLYELLIGAEEEGSPPE</sequence>
<protein>
    <recommendedName>
        <fullName evidence="2">BRCT domain-containing protein</fullName>
    </recommendedName>
</protein>
<evidence type="ECO:0000313" key="3">
    <source>
        <dbReference type="EMBL" id="KAJ7783724.1"/>
    </source>
</evidence>
<dbReference type="EMBL" id="JARJLG010000002">
    <property type="protein sequence ID" value="KAJ7783724.1"/>
    <property type="molecule type" value="Genomic_DNA"/>
</dbReference>
<evidence type="ECO:0000259" key="2">
    <source>
        <dbReference type="PROSITE" id="PS50172"/>
    </source>
</evidence>
<accession>A0AAD7P179</accession>
<evidence type="ECO:0000313" key="4">
    <source>
        <dbReference type="Proteomes" id="UP001215280"/>
    </source>
</evidence>
<dbReference type="InterPro" id="IPR036420">
    <property type="entry name" value="BRCT_dom_sf"/>
</dbReference>
<dbReference type="Pfam" id="PF16589">
    <property type="entry name" value="BRCT_2"/>
    <property type="match status" value="1"/>
</dbReference>
<feature type="compositionally biased region" description="Low complexity" evidence="1">
    <location>
        <begin position="509"/>
        <end position="518"/>
    </location>
</feature>
<comment type="caution">
    <text evidence="3">The sequence shown here is derived from an EMBL/GenBank/DDBJ whole genome shotgun (WGS) entry which is preliminary data.</text>
</comment>
<dbReference type="Proteomes" id="UP001215280">
    <property type="component" value="Unassembled WGS sequence"/>
</dbReference>
<dbReference type="InterPro" id="IPR001357">
    <property type="entry name" value="BRCT_dom"/>
</dbReference>
<feature type="compositionally biased region" description="Low complexity" evidence="1">
    <location>
        <begin position="672"/>
        <end position="691"/>
    </location>
</feature>